<feature type="transmembrane region" description="Helical" evidence="9">
    <location>
        <begin position="82"/>
        <end position="105"/>
    </location>
</feature>
<evidence type="ECO:0000256" key="5">
    <source>
        <dbReference type="ARBA" id="ARBA00022692"/>
    </source>
</evidence>
<keyword evidence="7 9" id="KW-0472">Membrane</keyword>
<dbReference type="Pfam" id="PF04143">
    <property type="entry name" value="Sulf_transp"/>
    <property type="match status" value="1"/>
</dbReference>
<evidence type="ECO:0000256" key="8">
    <source>
        <dbReference type="ARBA" id="ARBA00035655"/>
    </source>
</evidence>
<dbReference type="InterPro" id="IPR007272">
    <property type="entry name" value="Sulf_transp_TsuA/YedE"/>
</dbReference>
<evidence type="ECO:0000256" key="2">
    <source>
        <dbReference type="ARBA" id="ARBA00022448"/>
    </source>
</evidence>
<keyword evidence="2" id="KW-0813">Transport</keyword>
<comment type="similarity">
    <text evidence="8">Belongs to the TsuA/YedE (TC 9.B.102) family.</text>
</comment>
<evidence type="ECO:0000313" key="11">
    <source>
        <dbReference type="Proteomes" id="UP000094849"/>
    </source>
</evidence>
<reference evidence="10 11" key="1">
    <citation type="submission" date="2016-03" db="EMBL/GenBank/DDBJ databases">
        <title>Chemosynthetic sulphur-oxidizing symbionts of marine invertebrate animals are capable of nitrogen fixation.</title>
        <authorList>
            <person name="Petersen J.M."/>
            <person name="Kemper A."/>
            <person name="Gruber-Vodicka H."/>
            <person name="Cardini U."/>
            <person name="Geest Mvander."/>
            <person name="Kleiner M."/>
            <person name="Bulgheresi S."/>
            <person name="Fussmann M."/>
            <person name="Herbold C."/>
            <person name="Seah B.K.B."/>
            <person name="Antony C.Paul."/>
            <person name="Liu D."/>
            <person name="Belitz A."/>
            <person name="Weber M."/>
        </authorList>
    </citation>
    <scope>NUCLEOTIDE SEQUENCE [LARGE SCALE GENOMIC DNA]</scope>
    <source>
        <strain evidence="10">G_D</strain>
    </source>
</reference>
<evidence type="ECO:0000256" key="6">
    <source>
        <dbReference type="ARBA" id="ARBA00022989"/>
    </source>
</evidence>
<evidence type="ECO:0000256" key="1">
    <source>
        <dbReference type="ARBA" id="ARBA00004429"/>
    </source>
</evidence>
<feature type="transmembrane region" description="Helical" evidence="9">
    <location>
        <begin position="195"/>
        <end position="215"/>
    </location>
</feature>
<feature type="transmembrane region" description="Helical" evidence="9">
    <location>
        <begin position="314"/>
        <end position="337"/>
    </location>
</feature>
<proteinExistence type="inferred from homology"/>
<feature type="transmembrane region" description="Helical" evidence="9">
    <location>
        <begin position="6"/>
        <end position="29"/>
    </location>
</feature>
<keyword evidence="3" id="KW-1003">Cell membrane</keyword>
<keyword evidence="11" id="KW-1185">Reference proteome</keyword>
<keyword evidence="5 9" id="KW-0812">Transmembrane</keyword>
<protein>
    <submittedName>
        <fullName evidence="10">Uncharacterized protein</fullName>
    </submittedName>
</protein>
<evidence type="ECO:0000256" key="4">
    <source>
        <dbReference type="ARBA" id="ARBA00022519"/>
    </source>
</evidence>
<feature type="transmembrane region" description="Helical" evidence="9">
    <location>
        <begin position="283"/>
        <end position="302"/>
    </location>
</feature>
<sequence>MDELSKAWLIGGGLVIGGIFGLLAQRSGFCAVSAISNSKLMGDYRHLDGYIAAILVALSGTLILELIGLVDIGTSLYRRPTFNWAGALFGGLIFGIGAMLSGGCASRTLVRSAEGNIGAIVTLLAFALSGMATLIGILDPARAWVASSAIDLEPGDASLSKLIGQPHYLLPVMVVVSGIIYLYRHLREQNNWSYIFYGSGIGLCVVISWWITGVLGQDDFFELPPTSIAVAGPLSRGAVYISTGEVTGNHFAFYLLPGMIIGAFVSALISGRFQWVPPAGSMVGSYLLGGILMGVGAVFAGGCNIGQGLSGLSTFSITSLIAVGAILSGMSLTLTWINKRTK</sequence>
<evidence type="ECO:0000313" key="10">
    <source>
        <dbReference type="EMBL" id="ODB98291.1"/>
    </source>
</evidence>
<evidence type="ECO:0000256" key="3">
    <source>
        <dbReference type="ARBA" id="ARBA00022475"/>
    </source>
</evidence>
<dbReference type="GO" id="GO:0005886">
    <property type="term" value="C:plasma membrane"/>
    <property type="evidence" value="ECO:0007669"/>
    <property type="project" value="UniProtKB-SubCell"/>
</dbReference>
<feature type="transmembrane region" description="Helical" evidence="9">
    <location>
        <begin position="166"/>
        <end position="183"/>
    </location>
</feature>
<feature type="transmembrane region" description="Helical" evidence="9">
    <location>
        <begin position="50"/>
        <end position="70"/>
    </location>
</feature>
<comment type="subcellular location">
    <subcellularLocation>
        <location evidence="1">Cell inner membrane</location>
        <topology evidence="1">Multi-pass membrane protein</topology>
    </subcellularLocation>
</comment>
<dbReference type="STRING" id="1818881.A3196_16950"/>
<gene>
    <name evidence="10" type="ORF">A3196_16950</name>
</gene>
<dbReference type="PANTHER" id="PTHR30574">
    <property type="entry name" value="INNER MEMBRANE PROTEIN YEDE"/>
    <property type="match status" value="1"/>
</dbReference>
<dbReference type="Proteomes" id="UP000094849">
    <property type="component" value="Unassembled WGS sequence"/>
</dbReference>
<dbReference type="AlphaFoldDB" id="A0A1E2UUK6"/>
<dbReference type="PANTHER" id="PTHR30574:SF1">
    <property type="entry name" value="SULPHUR TRANSPORT DOMAIN-CONTAINING PROTEIN"/>
    <property type="match status" value="1"/>
</dbReference>
<dbReference type="EMBL" id="LVJZ01000003">
    <property type="protein sequence ID" value="ODB98291.1"/>
    <property type="molecule type" value="Genomic_DNA"/>
</dbReference>
<keyword evidence="4" id="KW-0997">Cell inner membrane</keyword>
<keyword evidence="6 9" id="KW-1133">Transmembrane helix</keyword>
<name>A0A1E2UUK6_9GAMM</name>
<feature type="transmembrane region" description="Helical" evidence="9">
    <location>
        <begin position="251"/>
        <end position="271"/>
    </location>
</feature>
<feature type="transmembrane region" description="Helical" evidence="9">
    <location>
        <begin position="117"/>
        <end position="138"/>
    </location>
</feature>
<evidence type="ECO:0000256" key="9">
    <source>
        <dbReference type="SAM" id="Phobius"/>
    </source>
</evidence>
<comment type="caution">
    <text evidence="10">The sequence shown here is derived from an EMBL/GenBank/DDBJ whole genome shotgun (WGS) entry which is preliminary data.</text>
</comment>
<accession>A0A1E2UUK6</accession>
<organism evidence="10 11">
    <name type="scientific">Candidatus Thiodiazotropha endoloripes</name>
    <dbReference type="NCBI Taxonomy" id="1818881"/>
    <lineage>
        <taxon>Bacteria</taxon>
        <taxon>Pseudomonadati</taxon>
        <taxon>Pseudomonadota</taxon>
        <taxon>Gammaproteobacteria</taxon>
        <taxon>Chromatiales</taxon>
        <taxon>Sedimenticolaceae</taxon>
        <taxon>Candidatus Thiodiazotropha</taxon>
    </lineage>
</organism>
<evidence type="ECO:0000256" key="7">
    <source>
        <dbReference type="ARBA" id="ARBA00023136"/>
    </source>
</evidence>